<evidence type="ECO:0000313" key="1">
    <source>
        <dbReference type="EMBL" id="GFS43190.1"/>
    </source>
</evidence>
<sequence length="89" mass="9705">MLPRLAVLLDLFGRTGRQLGWLGLQRTLASPIGVRTVREHPLSIHCGGGGHGSKFHVPKQELGILDIGHGINSRRSVTHDFQHALVEKG</sequence>
<proteinExistence type="predicted"/>
<organism evidence="1 2">
    <name type="scientific">Nephila pilipes</name>
    <name type="common">Giant wood spider</name>
    <name type="synonym">Nephila maculata</name>
    <dbReference type="NCBI Taxonomy" id="299642"/>
    <lineage>
        <taxon>Eukaryota</taxon>
        <taxon>Metazoa</taxon>
        <taxon>Ecdysozoa</taxon>
        <taxon>Arthropoda</taxon>
        <taxon>Chelicerata</taxon>
        <taxon>Arachnida</taxon>
        <taxon>Araneae</taxon>
        <taxon>Araneomorphae</taxon>
        <taxon>Entelegynae</taxon>
        <taxon>Araneoidea</taxon>
        <taxon>Nephilidae</taxon>
        <taxon>Nephila</taxon>
    </lineage>
</organism>
<reference evidence="1" key="1">
    <citation type="submission" date="2020-08" db="EMBL/GenBank/DDBJ databases">
        <title>Multicomponent nature underlies the extraordinary mechanical properties of spider dragline silk.</title>
        <authorList>
            <person name="Kono N."/>
            <person name="Nakamura H."/>
            <person name="Mori M."/>
            <person name="Yoshida Y."/>
            <person name="Ohtoshi R."/>
            <person name="Malay A.D."/>
            <person name="Moran D.A.P."/>
            <person name="Tomita M."/>
            <person name="Numata K."/>
            <person name="Arakawa K."/>
        </authorList>
    </citation>
    <scope>NUCLEOTIDE SEQUENCE</scope>
</reference>
<comment type="caution">
    <text evidence="1">The sequence shown here is derived from an EMBL/GenBank/DDBJ whole genome shotgun (WGS) entry which is preliminary data.</text>
</comment>
<dbReference type="AlphaFoldDB" id="A0A8X6JXJ2"/>
<name>A0A8X6JXJ2_NEPPI</name>
<dbReference type="EMBL" id="BMAW01044174">
    <property type="protein sequence ID" value="GFS43190.1"/>
    <property type="molecule type" value="Genomic_DNA"/>
</dbReference>
<gene>
    <name evidence="1" type="ORF">NPIL_699941</name>
</gene>
<evidence type="ECO:0000313" key="2">
    <source>
        <dbReference type="Proteomes" id="UP000887013"/>
    </source>
</evidence>
<accession>A0A8X6JXJ2</accession>
<protein>
    <submittedName>
        <fullName evidence="1">Uncharacterized protein</fullName>
    </submittedName>
</protein>
<dbReference type="Proteomes" id="UP000887013">
    <property type="component" value="Unassembled WGS sequence"/>
</dbReference>
<keyword evidence="2" id="KW-1185">Reference proteome</keyword>